<dbReference type="InterPro" id="IPR015943">
    <property type="entry name" value="WD40/YVTN_repeat-like_dom_sf"/>
</dbReference>
<dbReference type="EMBL" id="JAUCGM010000549">
    <property type="protein sequence ID" value="MDM8563279.1"/>
    <property type="molecule type" value="Genomic_DNA"/>
</dbReference>
<accession>A0ABT7VUL7</accession>
<sequence>IAIDPKTNLIYAVPGDKVVDKSLKGVLHIVDGENGNIFPVGSTGFNEIEDLTFSKDGTLWAWAKGDGLVTIDPMTGMGTLQIPSDLPVEGLTVSENDEGGLIFHGAYGTTLLVYDRDADTLDANCSLPGETEALEMMPESHQLVIGVNNDKSLSLHLFDPETCEVVANADIPTTKNDAEGIALPIDACAK</sequence>
<proteinExistence type="predicted"/>
<organism evidence="1 2">
    <name type="scientific">Candidatus Marithioploca araucensis</name>
    <dbReference type="NCBI Taxonomy" id="70273"/>
    <lineage>
        <taxon>Bacteria</taxon>
        <taxon>Pseudomonadati</taxon>
        <taxon>Pseudomonadota</taxon>
        <taxon>Gammaproteobacteria</taxon>
        <taxon>Thiotrichales</taxon>
        <taxon>Thiotrichaceae</taxon>
        <taxon>Candidatus Marithioploca</taxon>
    </lineage>
</organism>
<protein>
    <submittedName>
        <fullName evidence="1">Uncharacterized protein</fullName>
    </submittedName>
</protein>
<dbReference type="SUPFAM" id="SSF63829">
    <property type="entry name" value="Calcium-dependent phosphotriesterase"/>
    <property type="match status" value="1"/>
</dbReference>
<gene>
    <name evidence="1" type="ORF">QUF54_07990</name>
</gene>
<reference evidence="1" key="1">
    <citation type="submission" date="2023-06" db="EMBL/GenBank/DDBJ databases">
        <title>Uncultivated large filamentous bacteria from sulfidic sediments reveal new species and different genomic features in energy metabolism and defense.</title>
        <authorList>
            <person name="Fonseca A."/>
        </authorList>
    </citation>
    <scope>NUCLEOTIDE SEQUENCE</scope>
    <source>
        <strain evidence="1">HSG4</strain>
    </source>
</reference>
<keyword evidence="2" id="KW-1185">Reference proteome</keyword>
<evidence type="ECO:0000313" key="2">
    <source>
        <dbReference type="Proteomes" id="UP001171945"/>
    </source>
</evidence>
<feature type="non-terminal residue" evidence="1">
    <location>
        <position position="1"/>
    </location>
</feature>
<dbReference type="Gene3D" id="2.130.10.10">
    <property type="entry name" value="YVTN repeat-like/Quinoprotein amine dehydrogenase"/>
    <property type="match status" value="1"/>
</dbReference>
<evidence type="ECO:0000313" key="1">
    <source>
        <dbReference type="EMBL" id="MDM8563279.1"/>
    </source>
</evidence>
<name>A0ABT7VUL7_9GAMM</name>
<dbReference type="Proteomes" id="UP001171945">
    <property type="component" value="Unassembled WGS sequence"/>
</dbReference>
<comment type="caution">
    <text evidence="1">The sequence shown here is derived from an EMBL/GenBank/DDBJ whole genome shotgun (WGS) entry which is preliminary data.</text>
</comment>